<dbReference type="STRING" id="151549.A0A4C2AA46"/>
<sequence length="94" mass="10441">MLDDKSAKHLSTVPLSNDTVSCRIHDLASYVKQELIAGLQEKPFALQLDESTNIAGLAILLDRFRPSTPFCGSEAADYKRHQFNNNVQTDGFSE</sequence>
<reference evidence="1 2" key="1">
    <citation type="journal article" date="2019" name="Commun. Biol.">
        <title>The bagworm genome reveals a unique fibroin gene that provides high tensile strength.</title>
        <authorList>
            <person name="Kono N."/>
            <person name="Nakamura H."/>
            <person name="Ohtoshi R."/>
            <person name="Tomita M."/>
            <person name="Numata K."/>
            <person name="Arakawa K."/>
        </authorList>
    </citation>
    <scope>NUCLEOTIDE SEQUENCE [LARGE SCALE GENOMIC DNA]</scope>
</reference>
<dbReference type="Proteomes" id="UP000299102">
    <property type="component" value="Unassembled WGS sequence"/>
</dbReference>
<evidence type="ECO:0000313" key="2">
    <source>
        <dbReference type="Proteomes" id="UP000299102"/>
    </source>
</evidence>
<protein>
    <submittedName>
        <fullName evidence="1">Zinc finger BED domain-containing protein 5</fullName>
    </submittedName>
</protein>
<accession>A0A4C2AA46</accession>
<organism evidence="1 2">
    <name type="scientific">Eumeta variegata</name>
    <name type="common">Bagworm moth</name>
    <name type="synonym">Eumeta japonica</name>
    <dbReference type="NCBI Taxonomy" id="151549"/>
    <lineage>
        <taxon>Eukaryota</taxon>
        <taxon>Metazoa</taxon>
        <taxon>Ecdysozoa</taxon>
        <taxon>Arthropoda</taxon>
        <taxon>Hexapoda</taxon>
        <taxon>Insecta</taxon>
        <taxon>Pterygota</taxon>
        <taxon>Neoptera</taxon>
        <taxon>Endopterygota</taxon>
        <taxon>Lepidoptera</taxon>
        <taxon>Glossata</taxon>
        <taxon>Ditrysia</taxon>
        <taxon>Tineoidea</taxon>
        <taxon>Psychidae</taxon>
        <taxon>Oiketicinae</taxon>
        <taxon>Eumeta</taxon>
    </lineage>
</organism>
<comment type="caution">
    <text evidence="1">The sequence shown here is derived from an EMBL/GenBank/DDBJ whole genome shotgun (WGS) entry which is preliminary data.</text>
</comment>
<evidence type="ECO:0000313" key="1">
    <source>
        <dbReference type="EMBL" id="GBP97721.1"/>
    </source>
</evidence>
<dbReference type="OrthoDB" id="1101576at2759"/>
<keyword evidence="2" id="KW-1185">Reference proteome</keyword>
<dbReference type="EMBL" id="BGZK01002992">
    <property type="protein sequence ID" value="GBP97721.1"/>
    <property type="molecule type" value="Genomic_DNA"/>
</dbReference>
<name>A0A4C2AA46_EUMVA</name>
<proteinExistence type="predicted"/>
<gene>
    <name evidence="1" type="primary">ZBED5</name>
    <name evidence="1" type="ORF">EVAR_94030_1</name>
</gene>
<dbReference type="AlphaFoldDB" id="A0A4C2AA46"/>